<sequence length="372" mass="43238">MYLKNLKVKDFRNFREDKVEFSNKINVFIGKNAQGKTSLLEAIYMLSLARSHRTFKEKEVIRFQTDYAQISGEVFKNNCRTSLSLTLTKQGKIAKVNHLQKNKLSDYIGTFNVILFAPEDLNLVKGGPQERRLFIDRELSQLDLIYLRESNLYQKLLKQRNAYLKLLSKKEAKDRLYLEVLTEQLARSAARVSLARYDFIHRLEALAQPIHQQLANDNETLTLMYSGSVALQEEMDEEQVTELFLDKFKSYEEQEIANGVTAIGPQRDDIKLKINQKLVAQYGSQGQQRTTVLAIKLAEIEYIKQLLKEYPILLLDDVLSELDYHRQTQLLHFIENKVQTFLTTTSLKEVHVDQIENPRVFRIESGQVKAKE</sequence>
<keyword evidence="11 12" id="KW-0742">SOS response</keyword>
<gene>
    <name evidence="12" type="primary">recF</name>
    <name evidence="15" type="ORF">CYJ27_00100</name>
</gene>
<dbReference type="GO" id="GO:0005737">
    <property type="term" value="C:cytoplasm"/>
    <property type="evidence" value="ECO:0007669"/>
    <property type="project" value="UniProtKB-SubCell"/>
</dbReference>
<keyword evidence="5 12" id="KW-0235">DNA replication</keyword>
<evidence type="ECO:0000256" key="9">
    <source>
        <dbReference type="ARBA" id="ARBA00023125"/>
    </source>
</evidence>
<evidence type="ECO:0000256" key="1">
    <source>
        <dbReference type="ARBA" id="ARBA00004496"/>
    </source>
</evidence>
<comment type="function">
    <text evidence="12 13">The RecF protein is involved in DNA metabolism; it is required for DNA replication and normal SOS inducibility. RecF binds preferentially to single-stranded, linear DNA. It also seems to bind ATP.</text>
</comment>
<dbReference type="InterPro" id="IPR001238">
    <property type="entry name" value="DNA-binding_RecF"/>
</dbReference>
<evidence type="ECO:0000313" key="15">
    <source>
        <dbReference type="EMBL" id="PKY92251.1"/>
    </source>
</evidence>
<keyword evidence="8 12" id="KW-0067">ATP-binding</keyword>
<dbReference type="PROSITE" id="PS00618">
    <property type="entry name" value="RECF_2"/>
    <property type="match status" value="1"/>
</dbReference>
<feature type="binding site" evidence="12">
    <location>
        <begin position="30"/>
        <end position="37"/>
    </location>
    <ligand>
        <name>ATP</name>
        <dbReference type="ChEBI" id="CHEBI:30616"/>
    </ligand>
</feature>
<evidence type="ECO:0000259" key="14">
    <source>
        <dbReference type="Pfam" id="PF02463"/>
    </source>
</evidence>
<protein>
    <recommendedName>
        <fullName evidence="3 12">DNA replication and repair protein RecF</fullName>
    </recommendedName>
</protein>
<dbReference type="GO" id="GO:0005524">
    <property type="term" value="F:ATP binding"/>
    <property type="evidence" value="ECO:0007669"/>
    <property type="project" value="UniProtKB-UniRule"/>
</dbReference>
<feature type="domain" description="RecF/RecN/SMC N-terminal" evidence="14">
    <location>
        <begin position="2"/>
        <end position="356"/>
    </location>
</feature>
<dbReference type="EMBL" id="PKGZ01000001">
    <property type="protein sequence ID" value="PKY92251.1"/>
    <property type="molecule type" value="Genomic_DNA"/>
</dbReference>
<evidence type="ECO:0000256" key="13">
    <source>
        <dbReference type="RuleBase" id="RU000578"/>
    </source>
</evidence>
<dbReference type="HAMAP" id="MF_00365">
    <property type="entry name" value="RecF"/>
    <property type="match status" value="1"/>
</dbReference>
<dbReference type="GO" id="GO:0006260">
    <property type="term" value="P:DNA replication"/>
    <property type="evidence" value="ECO:0007669"/>
    <property type="project" value="UniProtKB-UniRule"/>
</dbReference>
<evidence type="ECO:0000256" key="5">
    <source>
        <dbReference type="ARBA" id="ARBA00022705"/>
    </source>
</evidence>
<keyword evidence="10 12" id="KW-0234">DNA repair</keyword>
<accession>A0A2I1K9F2</accession>
<dbReference type="InterPro" id="IPR042174">
    <property type="entry name" value="RecF_2"/>
</dbReference>
<name>A0A2I1K9F2_9LACT</name>
<keyword evidence="7 12" id="KW-0227">DNA damage</keyword>
<comment type="caution">
    <text evidence="15">The sequence shown here is derived from an EMBL/GenBank/DDBJ whole genome shotgun (WGS) entry which is preliminary data.</text>
</comment>
<keyword evidence="16" id="KW-1185">Reference proteome</keyword>
<dbReference type="PANTHER" id="PTHR32182">
    <property type="entry name" value="DNA REPLICATION AND REPAIR PROTEIN RECF"/>
    <property type="match status" value="1"/>
</dbReference>
<dbReference type="PROSITE" id="PS00617">
    <property type="entry name" value="RECF_1"/>
    <property type="match status" value="1"/>
</dbReference>
<dbReference type="Pfam" id="PF02463">
    <property type="entry name" value="SMC_N"/>
    <property type="match status" value="1"/>
</dbReference>
<keyword evidence="4 12" id="KW-0963">Cytoplasm</keyword>
<dbReference type="Gene3D" id="1.20.1050.90">
    <property type="entry name" value="RecF/RecN/SMC, N-terminal domain"/>
    <property type="match status" value="1"/>
</dbReference>
<dbReference type="InterPro" id="IPR027417">
    <property type="entry name" value="P-loop_NTPase"/>
</dbReference>
<reference evidence="15 16" key="1">
    <citation type="submission" date="2017-12" db="EMBL/GenBank/DDBJ databases">
        <title>Phylogenetic diversity of female urinary microbiome.</title>
        <authorList>
            <person name="Thomas-White K."/>
            <person name="Wolfe A.J."/>
        </authorList>
    </citation>
    <scope>NUCLEOTIDE SEQUENCE [LARGE SCALE GENOMIC DNA]</scope>
    <source>
        <strain evidence="15 16">UMB0844</strain>
    </source>
</reference>
<evidence type="ECO:0000256" key="10">
    <source>
        <dbReference type="ARBA" id="ARBA00023204"/>
    </source>
</evidence>
<dbReference type="Gene3D" id="3.40.50.300">
    <property type="entry name" value="P-loop containing nucleotide triphosphate hydrolases"/>
    <property type="match status" value="1"/>
</dbReference>
<evidence type="ECO:0000256" key="7">
    <source>
        <dbReference type="ARBA" id="ARBA00022763"/>
    </source>
</evidence>
<dbReference type="PANTHER" id="PTHR32182:SF0">
    <property type="entry name" value="DNA REPLICATION AND REPAIR PROTEIN RECF"/>
    <property type="match status" value="1"/>
</dbReference>
<evidence type="ECO:0000256" key="12">
    <source>
        <dbReference type="HAMAP-Rule" id="MF_00365"/>
    </source>
</evidence>
<dbReference type="AlphaFoldDB" id="A0A2I1K9F2"/>
<evidence type="ECO:0000256" key="2">
    <source>
        <dbReference type="ARBA" id="ARBA00008016"/>
    </source>
</evidence>
<dbReference type="GO" id="GO:0003697">
    <property type="term" value="F:single-stranded DNA binding"/>
    <property type="evidence" value="ECO:0007669"/>
    <property type="project" value="UniProtKB-UniRule"/>
</dbReference>
<comment type="similarity">
    <text evidence="2 12 13">Belongs to the RecF family.</text>
</comment>
<organism evidence="15 16">
    <name type="scientific">Aerococcus christensenii</name>
    <dbReference type="NCBI Taxonomy" id="87541"/>
    <lineage>
        <taxon>Bacteria</taxon>
        <taxon>Bacillati</taxon>
        <taxon>Bacillota</taxon>
        <taxon>Bacilli</taxon>
        <taxon>Lactobacillales</taxon>
        <taxon>Aerococcaceae</taxon>
        <taxon>Aerococcus</taxon>
    </lineage>
</organism>
<dbReference type="SUPFAM" id="SSF52540">
    <property type="entry name" value="P-loop containing nucleoside triphosphate hydrolases"/>
    <property type="match status" value="1"/>
</dbReference>
<proteinExistence type="inferred from homology"/>
<keyword evidence="6 12" id="KW-0547">Nucleotide-binding</keyword>
<dbReference type="GO" id="GO:0006302">
    <property type="term" value="P:double-strand break repair"/>
    <property type="evidence" value="ECO:0007669"/>
    <property type="project" value="TreeGrafter"/>
</dbReference>
<evidence type="ECO:0000256" key="11">
    <source>
        <dbReference type="ARBA" id="ARBA00023236"/>
    </source>
</evidence>
<dbReference type="GO" id="GO:0000731">
    <property type="term" value="P:DNA synthesis involved in DNA repair"/>
    <property type="evidence" value="ECO:0007669"/>
    <property type="project" value="TreeGrafter"/>
</dbReference>
<evidence type="ECO:0000256" key="4">
    <source>
        <dbReference type="ARBA" id="ARBA00022490"/>
    </source>
</evidence>
<evidence type="ECO:0000313" key="16">
    <source>
        <dbReference type="Proteomes" id="UP000234775"/>
    </source>
</evidence>
<keyword evidence="9 12" id="KW-0238">DNA-binding</keyword>
<comment type="subcellular location">
    <subcellularLocation>
        <location evidence="1 12 13">Cytoplasm</location>
    </subcellularLocation>
</comment>
<dbReference type="InterPro" id="IPR018078">
    <property type="entry name" value="DNA-binding_RecF_CS"/>
</dbReference>
<evidence type="ECO:0000256" key="8">
    <source>
        <dbReference type="ARBA" id="ARBA00022840"/>
    </source>
</evidence>
<dbReference type="GO" id="GO:0009432">
    <property type="term" value="P:SOS response"/>
    <property type="evidence" value="ECO:0007669"/>
    <property type="project" value="UniProtKB-UniRule"/>
</dbReference>
<evidence type="ECO:0000256" key="3">
    <source>
        <dbReference type="ARBA" id="ARBA00020170"/>
    </source>
</evidence>
<dbReference type="CDD" id="cd03242">
    <property type="entry name" value="ABC_RecF"/>
    <property type="match status" value="1"/>
</dbReference>
<dbReference type="Proteomes" id="UP000234775">
    <property type="component" value="Unassembled WGS sequence"/>
</dbReference>
<evidence type="ECO:0000256" key="6">
    <source>
        <dbReference type="ARBA" id="ARBA00022741"/>
    </source>
</evidence>
<dbReference type="InterPro" id="IPR003395">
    <property type="entry name" value="RecF/RecN/SMC_N"/>
</dbReference>
<dbReference type="NCBIfam" id="TIGR00611">
    <property type="entry name" value="recf"/>
    <property type="match status" value="1"/>
</dbReference>